<proteinExistence type="predicted"/>
<dbReference type="InParanoid" id="A0A1Z5RAA7"/>
<protein>
    <submittedName>
        <fullName evidence="1">Uncharacterized protein</fullName>
    </submittedName>
</protein>
<dbReference type="Gramene" id="OQU80700">
    <property type="protein sequence ID" value="OQU80700"/>
    <property type="gene ID" value="SORBI_3007G166701"/>
</dbReference>
<keyword evidence="2" id="KW-1185">Reference proteome</keyword>
<name>A0A1Z5RAA7_SORBI</name>
<dbReference type="EMBL" id="CM000766">
    <property type="protein sequence ID" value="OQU80700.1"/>
    <property type="molecule type" value="Genomic_DNA"/>
</dbReference>
<accession>A0A1Z5RAA7</accession>
<evidence type="ECO:0000313" key="1">
    <source>
        <dbReference type="EMBL" id="OQU80700.1"/>
    </source>
</evidence>
<dbReference type="AlphaFoldDB" id="A0A1Z5RAA7"/>
<dbReference type="Proteomes" id="UP000000768">
    <property type="component" value="Chromosome 7"/>
</dbReference>
<reference evidence="2" key="2">
    <citation type="journal article" date="2018" name="Plant J.">
        <title>The Sorghum bicolor reference genome: improved assembly, gene annotations, a transcriptome atlas, and signatures of genome organization.</title>
        <authorList>
            <person name="McCormick R.F."/>
            <person name="Truong S.K."/>
            <person name="Sreedasyam A."/>
            <person name="Jenkins J."/>
            <person name="Shu S."/>
            <person name="Sims D."/>
            <person name="Kennedy M."/>
            <person name="Amirebrahimi M."/>
            <person name="Weers B.D."/>
            <person name="McKinley B."/>
            <person name="Mattison A."/>
            <person name="Morishige D.T."/>
            <person name="Grimwood J."/>
            <person name="Schmutz J."/>
            <person name="Mullet J.E."/>
        </authorList>
    </citation>
    <scope>NUCLEOTIDE SEQUENCE [LARGE SCALE GENOMIC DNA]</scope>
    <source>
        <strain evidence="2">cv. BTx623</strain>
    </source>
</reference>
<reference evidence="1 2" key="1">
    <citation type="journal article" date="2009" name="Nature">
        <title>The Sorghum bicolor genome and the diversification of grasses.</title>
        <authorList>
            <person name="Paterson A.H."/>
            <person name="Bowers J.E."/>
            <person name="Bruggmann R."/>
            <person name="Dubchak I."/>
            <person name="Grimwood J."/>
            <person name="Gundlach H."/>
            <person name="Haberer G."/>
            <person name="Hellsten U."/>
            <person name="Mitros T."/>
            <person name="Poliakov A."/>
            <person name="Schmutz J."/>
            <person name="Spannagl M."/>
            <person name="Tang H."/>
            <person name="Wang X."/>
            <person name="Wicker T."/>
            <person name="Bharti A.K."/>
            <person name="Chapman J."/>
            <person name="Feltus F.A."/>
            <person name="Gowik U."/>
            <person name="Grigoriev I.V."/>
            <person name="Lyons E."/>
            <person name="Maher C.A."/>
            <person name="Martis M."/>
            <person name="Narechania A."/>
            <person name="Otillar R.P."/>
            <person name="Penning B.W."/>
            <person name="Salamov A.A."/>
            <person name="Wang Y."/>
            <person name="Zhang L."/>
            <person name="Carpita N.C."/>
            <person name="Freeling M."/>
            <person name="Gingle A.R."/>
            <person name="Hash C.T."/>
            <person name="Keller B."/>
            <person name="Klein P."/>
            <person name="Kresovich S."/>
            <person name="McCann M.C."/>
            <person name="Ming R."/>
            <person name="Peterson D.G."/>
            <person name="Mehboob-ur-Rahman"/>
            <person name="Ware D."/>
            <person name="Westhoff P."/>
            <person name="Mayer K.F."/>
            <person name="Messing J."/>
            <person name="Rokhsar D.S."/>
        </authorList>
    </citation>
    <scope>NUCLEOTIDE SEQUENCE [LARGE SCALE GENOMIC DNA]</scope>
    <source>
        <strain evidence="2">cv. BTx623</strain>
    </source>
</reference>
<sequence>MPLPPPLGCSIISAIIISFLITRLVSSAADLSYPRSQQAALLLCSHCLALHPSPAAVRLPPPPSVRGALPPAPFNY</sequence>
<evidence type="ECO:0000313" key="2">
    <source>
        <dbReference type="Proteomes" id="UP000000768"/>
    </source>
</evidence>
<organism evidence="1 2">
    <name type="scientific">Sorghum bicolor</name>
    <name type="common">Sorghum</name>
    <name type="synonym">Sorghum vulgare</name>
    <dbReference type="NCBI Taxonomy" id="4558"/>
    <lineage>
        <taxon>Eukaryota</taxon>
        <taxon>Viridiplantae</taxon>
        <taxon>Streptophyta</taxon>
        <taxon>Embryophyta</taxon>
        <taxon>Tracheophyta</taxon>
        <taxon>Spermatophyta</taxon>
        <taxon>Magnoliopsida</taxon>
        <taxon>Liliopsida</taxon>
        <taxon>Poales</taxon>
        <taxon>Poaceae</taxon>
        <taxon>PACMAD clade</taxon>
        <taxon>Panicoideae</taxon>
        <taxon>Andropogonodae</taxon>
        <taxon>Andropogoneae</taxon>
        <taxon>Sorghinae</taxon>
        <taxon>Sorghum</taxon>
    </lineage>
</organism>
<gene>
    <name evidence="1" type="ORF">SORBI_3007G166701</name>
</gene>